<evidence type="ECO:0000259" key="1">
    <source>
        <dbReference type="Pfam" id="PF14742"/>
    </source>
</evidence>
<dbReference type="KEGG" id="nmes:H9L09_17865"/>
<dbReference type="GO" id="GO:0005975">
    <property type="term" value="P:carbohydrate metabolic process"/>
    <property type="evidence" value="ECO:0007669"/>
    <property type="project" value="InterPro"/>
</dbReference>
<reference evidence="3 4" key="1">
    <citation type="submission" date="2020-08" db="EMBL/GenBank/DDBJ databases">
        <title>Genome sequence of Nocardioides mesophilus KACC 16243T.</title>
        <authorList>
            <person name="Hyun D.-W."/>
            <person name="Bae J.-W."/>
        </authorList>
    </citation>
    <scope>NUCLEOTIDE SEQUENCE [LARGE SCALE GENOMIC DNA]</scope>
    <source>
        <strain evidence="3 4">KACC 16243</strain>
    </source>
</reference>
<gene>
    <name evidence="3" type="ORF">H9L09_17865</name>
</gene>
<evidence type="ECO:0000259" key="2">
    <source>
        <dbReference type="Pfam" id="PF22422"/>
    </source>
</evidence>
<proteinExistence type="predicted"/>
<organism evidence="3 4">
    <name type="scientific">Nocardioides mesophilus</name>
    <dbReference type="NCBI Taxonomy" id="433659"/>
    <lineage>
        <taxon>Bacteria</taxon>
        <taxon>Bacillati</taxon>
        <taxon>Actinomycetota</taxon>
        <taxon>Actinomycetes</taxon>
        <taxon>Propionibacteriales</taxon>
        <taxon>Nocardioidaceae</taxon>
        <taxon>Nocardioides</taxon>
    </lineage>
</organism>
<name>A0A7G9R9Q3_9ACTN</name>
<dbReference type="Pfam" id="PF14742">
    <property type="entry name" value="GDE_N_bis"/>
    <property type="match status" value="1"/>
</dbReference>
<accession>A0A7G9R9Q3</accession>
<dbReference type="AlphaFoldDB" id="A0A7G9R9Q3"/>
<sequence>MTATQPYLAHLTGVFRAPVQAWSQTDGAIGGGAEGIYCGDERVVASARLGVAQHELRHVSTQVRSATEVKFVYVVTAPTEVPDPLLVIERTRRADVDTVTEELRVASALHEDISVSLELVLGLDSVGMEAIKSGYTAAVAPAVDAPRWSWRDADTTAEVTVTGGSVDARSGTLALGWEVRLSPGSEQVVGWTLRASDVAAPVLGVPAPPVPTPRLDTTDQRLQRLADRAFSDLNSLRIADRSLPDDVFLAAGAPWFYTMFGRDSLIAARMLLPVDRSLAEGTLRALAARQGTKVDEETAEQPGKILHEVRRTDVSHEGERFHLPPVYYGTIDATPLWITLLHDTWRAGMPAGEVEALLDNLEAALRWLGDYGDSDGDGFLEYLDTTGHGLANQGWKDSGDSIRWHDGTIAEGPIALCEVQAYAYEAALDGAALLDAFGRSGGESWRAWAAAMKERFRETFWVSDAQGRYPALALDAKKRPVDGVSSNIGHLLGTGLLDADEQRVVVDRLLDPTMFSGYGIRTLSTTNGAYWPLRYHAGSVWSHDTAVVIEGMLRDGFTAEAATVASGLLSAAEGFDYRLPELFGGQPADEVWPPVPYPASCRPQAWAATSVVPVARALDAL</sequence>
<dbReference type="EMBL" id="CP060713">
    <property type="protein sequence ID" value="QNN52328.1"/>
    <property type="molecule type" value="Genomic_DNA"/>
</dbReference>
<dbReference type="RefSeq" id="WP_187578170.1">
    <property type="nucleotide sequence ID" value="NZ_CP060713.1"/>
</dbReference>
<dbReference type="InterPro" id="IPR008928">
    <property type="entry name" value="6-hairpin_glycosidase_sf"/>
</dbReference>
<evidence type="ECO:0000313" key="4">
    <source>
        <dbReference type="Proteomes" id="UP000515947"/>
    </source>
</evidence>
<dbReference type="InterPro" id="IPR032856">
    <property type="entry name" value="GDE_N_bis"/>
</dbReference>
<feature type="domain" description="Mannosylglycerate hydrolase MGH1-like glycoside hydrolase" evidence="2">
    <location>
        <begin position="332"/>
        <end position="571"/>
    </location>
</feature>
<dbReference type="Proteomes" id="UP000515947">
    <property type="component" value="Chromosome"/>
</dbReference>
<dbReference type="Pfam" id="PF22422">
    <property type="entry name" value="MGH1-like_GH"/>
    <property type="match status" value="1"/>
</dbReference>
<feature type="domain" description="Putative glycogen debranching enzyme N-terminal" evidence="1">
    <location>
        <begin position="17"/>
        <end position="191"/>
    </location>
</feature>
<dbReference type="SUPFAM" id="SSF48208">
    <property type="entry name" value="Six-hairpin glycosidases"/>
    <property type="match status" value="1"/>
</dbReference>
<dbReference type="InterPro" id="IPR012341">
    <property type="entry name" value="6hp_glycosidase-like_sf"/>
</dbReference>
<dbReference type="InterPro" id="IPR054491">
    <property type="entry name" value="MGH1-like_GH"/>
</dbReference>
<evidence type="ECO:0000313" key="3">
    <source>
        <dbReference type="EMBL" id="QNN52328.1"/>
    </source>
</evidence>
<dbReference type="Gene3D" id="1.50.10.10">
    <property type="match status" value="1"/>
</dbReference>
<keyword evidence="4" id="KW-1185">Reference proteome</keyword>
<protein>
    <submittedName>
        <fullName evidence="3">Amylo-alpha-1,6-glucosidase</fullName>
    </submittedName>
</protein>